<feature type="transmembrane region" description="Helical" evidence="19">
    <location>
        <begin position="381"/>
        <end position="402"/>
    </location>
</feature>
<keyword evidence="13 19" id="KW-0448">Lipopolysaccharide biosynthesis</keyword>
<evidence type="ECO:0000256" key="16">
    <source>
        <dbReference type="ARBA" id="ARBA00023136"/>
    </source>
</evidence>
<dbReference type="GO" id="GO:0103015">
    <property type="term" value="F:4-amino-4-deoxy-L-arabinose transferase activity"/>
    <property type="evidence" value="ECO:0007669"/>
    <property type="project" value="UniProtKB-EC"/>
</dbReference>
<comment type="pathway">
    <text evidence="2 19">Lipopolysaccharide metabolism; 4-amino-4-deoxy-beta-L-arabinose-lipid A biosynthesis.</text>
</comment>
<dbReference type="GO" id="GO:0009245">
    <property type="term" value="P:lipid A biosynthetic process"/>
    <property type="evidence" value="ECO:0007669"/>
    <property type="project" value="UniProtKB-UniRule"/>
</dbReference>
<protein>
    <recommendedName>
        <fullName evidence="5 19">Undecaprenyl phosphate-alpha-4-amino-4-deoxy-L-arabinose arabinosyl transferase</fullName>
        <ecNumber evidence="4 19">2.4.2.43</ecNumber>
    </recommendedName>
    <alternativeName>
        <fullName evidence="19">4-amino-4-deoxy-L-arabinose lipid A transferase</fullName>
    </alternativeName>
    <alternativeName>
        <fullName evidence="19">Lipid IV(A) 4-amino-4-deoxy-L-arabinosyltransferase</fullName>
    </alternativeName>
    <alternativeName>
        <fullName evidence="19">Undecaprenyl phosphate-alpha-L-Ara4N transferase</fullName>
    </alternativeName>
</protein>
<name>A0A1S8YM92_9GAMM</name>
<feature type="transmembrane region" description="Helical" evidence="19">
    <location>
        <begin position="315"/>
        <end position="336"/>
    </location>
</feature>
<feature type="transmembrane region" description="Helical" evidence="19">
    <location>
        <begin position="204"/>
        <end position="227"/>
    </location>
</feature>
<evidence type="ECO:0000256" key="17">
    <source>
        <dbReference type="ARBA" id="ARBA00025446"/>
    </source>
</evidence>
<dbReference type="RefSeq" id="WP_078002464.1">
    <property type="nucleotide sequence ID" value="NZ_MRUL01000005.1"/>
</dbReference>
<comment type="function">
    <text evidence="17 19">Catalyzes the transfer of the L-Ara4N moiety of the glycolipid undecaprenyl phosphate-alpha-L-Ara4N to lipid A. The modified arabinose is attached to lipid A and is required for resistance to polymyxin and cationic antimicrobial peptides.</text>
</comment>
<evidence type="ECO:0000256" key="12">
    <source>
        <dbReference type="ARBA" id="ARBA00022692"/>
    </source>
</evidence>
<dbReference type="PANTHER" id="PTHR33908:SF3">
    <property type="entry name" value="UNDECAPRENYL PHOSPHATE-ALPHA-4-AMINO-4-DEOXY-L-ARABINOSE ARABINOSYL TRANSFERASE"/>
    <property type="match status" value="1"/>
</dbReference>
<feature type="transmembrane region" description="Helical" evidence="19">
    <location>
        <begin position="291"/>
        <end position="309"/>
    </location>
</feature>
<keyword evidence="11 19" id="KW-0808">Transferase</keyword>
<sequence length="552" mass="62603">MSTKQKGWLLLLLFALYYLIPLEFRPLWQPDETRYAEISREMLASGNWIVPHFLDVRYFEKPIAGYWINNLSQLIFGHDNFAVRFGSVFSISLSALGVYWLAGRIWQNRRTALMAGVIYLTTLLVYSIGTYATLDPMITLWMTAAMCFFWLAVTTPQVSVRVSSWILLGIACGMGFMSKGFLALAVPVIGVLPWVIIQKRWKTVLCWGWLAIFSALAISLPWVVAIAQREPDYWHYFFWVQHIQRFAESDAQHKAPFWYYLPVLLAGSLPWLALLPGALKLGWKGRAGNSAPFYLLGWMVMPFLFFSIAKGKLPTYILPCFAPLAILMAQYACSLLNTGVRAFKINGVINLIFGLVCILAMVVFLAPWGVAKHPLYAHYEIPQVLLGVLAFAVWALAGWLSLVDPSRRWHWAAACPLGIALLYNFALPQHTSSKQPQPFITAIHDRLANSRYVLTDSVGLGAALGWELKRADIKMYSEKGELAYGLAYPDARGKYIDEPAFPAWLAKARLEGNVSLVLQLDREEDVNKLKLPHADFTWRQGRLVLFYYMKQP</sequence>
<dbReference type="GO" id="GO:0005886">
    <property type="term" value="C:plasma membrane"/>
    <property type="evidence" value="ECO:0007669"/>
    <property type="project" value="UniProtKB-SubCell"/>
</dbReference>
<dbReference type="GO" id="GO:0010041">
    <property type="term" value="P:response to iron(III) ion"/>
    <property type="evidence" value="ECO:0007669"/>
    <property type="project" value="TreeGrafter"/>
</dbReference>
<evidence type="ECO:0000256" key="9">
    <source>
        <dbReference type="ARBA" id="ARBA00022556"/>
    </source>
</evidence>
<comment type="catalytic activity">
    <reaction evidence="18 19">
        <text>4-amino-4-deoxy-alpha-L-arabinopyranosyl di-trans,octa-cis-undecaprenyl phosphate + lipid IVA = lipid IIA + di-trans,octa-cis-undecaprenyl phosphate.</text>
        <dbReference type="EC" id="2.4.2.43"/>
    </reaction>
</comment>
<keyword evidence="10 19" id="KW-0328">Glycosyltransferase</keyword>
<keyword evidence="22" id="KW-1185">Reference proteome</keyword>
<keyword evidence="9 19" id="KW-0441">Lipid A biosynthesis</keyword>
<gene>
    <name evidence="19" type="primary">arnT</name>
    <name evidence="21" type="ORF">BTJ39_09565</name>
</gene>
<evidence type="ECO:0000256" key="4">
    <source>
        <dbReference type="ARBA" id="ARBA00012056"/>
    </source>
</evidence>
<evidence type="ECO:0000256" key="13">
    <source>
        <dbReference type="ARBA" id="ARBA00022985"/>
    </source>
</evidence>
<keyword evidence="6 19" id="KW-1003">Cell membrane</keyword>
<dbReference type="InterPro" id="IPR022839">
    <property type="entry name" value="ArnT"/>
</dbReference>
<evidence type="ECO:0000313" key="21">
    <source>
        <dbReference type="EMBL" id="OON40134.1"/>
    </source>
</evidence>
<evidence type="ECO:0000256" key="10">
    <source>
        <dbReference type="ARBA" id="ARBA00022676"/>
    </source>
</evidence>
<evidence type="ECO:0000256" key="5">
    <source>
        <dbReference type="ARBA" id="ARBA00015532"/>
    </source>
</evidence>
<keyword evidence="8" id="KW-0997">Cell inner membrane</keyword>
<dbReference type="OrthoDB" id="9775035at2"/>
<keyword evidence="7 19" id="KW-0444">Lipid biosynthesis</keyword>
<dbReference type="GO" id="GO:0006493">
    <property type="term" value="P:protein O-linked glycosylation"/>
    <property type="evidence" value="ECO:0007669"/>
    <property type="project" value="InterPro"/>
</dbReference>
<evidence type="ECO:0000259" key="20">
    <source>
        <dbReference type="Pfam" id="PF02366"/>
    </source>
</evidence>
<evidence type="ECO:0000256" key="3">
    <source>
        <dbReference type="ARBA" id="ARBA00010814"/>
    </source>
</evidence>
<dbReference type="NCBIfam" id="NF009784">
    <property type="entry name" value="PRK13279.1"/>
    <property type="match status" value="1"/>
</dbReference>
<keyword evidence="12 19" id="KW-0812">Transmembrane</keyword>
<dbReference type="InterPro" id="IPR003342">
    <property type="entry name" value="ArnT-like_N"/>
</dbReference>
<keyword evidence="16 19" id="KW-0472">Membrane</keyword>
<comment type="similarity">
    <text evidence="3 19">Belongs to the glycosyltransferase 83 family.</text>
</comment>
<dbReference type="Proteomes" id="UP000190667">
    <property type="component" value="Unassembled WGS sequence"/>
</dbReference>
<dbReference type="EMBL" id="MRUL01000005">
    <property type="protein sequence ID" value="OON40134.1"/>
    <property type="molecule type" value="Genomic_DNA"/>
</dbReference>
<comment type="caution">
    <text evidence="19">Lacks conserved residue(s) required for the propagation of feature annotation.</text>
</comment>
<evidence type="ECO:0000256" key="1">
    <source>
        <dbReference type="ARBA" id="ARBA00004429"/>
    </source>
</evidence>
<keyword evidence="14 19" id="KW-1133">Transmembrane helix</keyword>
<proteinExistence type="inferred from homology"/>
<dbReference type="AlphaFoldDB" id="A0A1S8YM92"/>
<dbReference type="STRING" id="1926881.BTJ39_09565"/>
<dbReference type="PANTHER" id="PTHR33908">
    <property type="entry name" value="MANNOSYLTRANSFERASE YKCB-RELATED"/>
    <property type="match status" value="1"/>
</dbReference>
<comment type="subcellular location">
    <subcellularLocation>
        <location evidence="1">Cell inner membrane</location>
        <topology evidence="1">Multi-pass membrane protein</topology>
    </subcellularLocation>
    <subcellularLocation>
        <location evidence="19">Cell membrane</location>
        <topology evidence="19">Multi-pass membrane protein</topology>
    </subcellularLocation>
</comment>
<comment type="caution">
    <text evidence="21">The sequence shown here is derived from an EMBL/GenBank/DDBJ whole genome shotgun (WGS) entry which is preliminary data.</text>
</comment>
<organism evidence="21 22">
    <name type="scientific">Izhakiella australiensis</name>
    <dbReference type="NCBI Taxonomy" id="1926881"/>
    <lineage>
        <taxon>Bacteria</taxon>
        <taxon>Pseudomonadati</taxon>
        <taxon>Pseudomonadota</taxon>
        <taxon>Gammaproteobacteria</taxon>
        <taxon>Enterobacterales</taxon>
        <taxon>Erwiniaceae</taxon>
        <taxon>Izhakiella</taxon>
    </lineage>
</organism>
<feature type="transmembrane region" description="Helical" evidence="19">
    <location>
        <begin position="348"/>
        <end position="369"/>
    </location>
</feature>
<evidence type="ECO:0000256" key="2">
    <source>
        <dbReference type="ARBA" id="ARBA00005200"/>
    </source>
</evidence>
<feature type="transmembrane region" description="Helical" evidence="19">
    <location>
        <begin position="257"/>
        <end position="279"/>
    </location>
</feature>
<dbReference type="HAMAP" id="MF_01165">
    <property type="entry name" value="ArnT_transfer"/>
    <property type="match status" value="1"/>
</dbReference>
<feature type="domain" description="ArnT-like N-terminal" evidence="20">
    <location>
        <begin position="10"/>
        <end position="237"/>
    </location>
</feature>
<evidence type="ECO:0000256" key="14">
    <source>
        <dbReference type="ARBA" id="ARBA00022989"/>
    </source>
</evidence>
<feature type="transmembrane region" description="Helical" evidence="19">
    <location>
        <begin position="165"/>
        <end position="192"/>
    </location>
</feature>
<evidence type="ECO:0000256" key="18">
    <source>
        <dbReference type="ARBA" id="ARBA00034054"/>
    </source>
</evidence>
<evidence type="ECO:0000313" key="22">
    <source>
        <dbReference type="Proteomes" id="UP000190667"/>
    </source>
</evidence>
<dbReference type="Pfam" id="PF02366">
    <property type="entry name" value="PMT"/>
    <property type="match status" value="1"/>
</dbReference>
<reference evidence="21 22" key="1">
    <citation type="submission" date="2016-12" db="EMBL/GenBank/DDBJ databases">
        <title>Izhakiella australiana sp. nov. of genus Izhakiella isolated from Australian desert.</title>
        <authorList>
            <person name="Ji M."/>
        </authorList>
    </citation>
    <scope>NUCLEOTIDE SEQUENCE [LARGE SCALE GENOMIC DNA]</scope>
    <source>
        <strain evidence="21 22">D4N98</strain>
    </source>
</reference>
<dbReference type="UniPathway" id="UPA00037"/>
<dbReference type="EC" id="2.4.2.43" evidence="4 19"/>
<evidence type="ECO:0000256" key="6">
    <source>
        <dbReference type="ARBA" id="ARBA00022475"/>
    </source>
</evidence>
<evidence type="ECO:0000256" key="8">
    <source>
        <dbReference type="ARBA" id="ARBA00022519"/>
    </source>
</evidence>
<evidence type="ECO:0000256" key="7">
    <source>
        <dbReference type="ARBA" id="ARBA00022516"/>
    </source>
</evidence>
<dbReference type="GO" id="GO:0009103">
    <property type="term" value="P:lipopolysaccharide biosynthetic process"/>
    <property type="evidence" value="ECO:0007669"/>
    <property type="project" value="UniProtKB-KW"/>
</dbReference>
<evidence type="ECO:0000256" key="11">
    <source>
        <dbReference type="ARBA" id="ARBA00022679"/>
    </source>
</evidence>
<dbReference type="GO" id="GO:0000030">
    <property type="term" value="F:mannosyltransferase activity"/>
    <property type="evidence" value="ECO:0007669"/>
    <property type="project" value="InterPro"/>
</dbReference>
<dbReference type="InterPro" id="IPR050297">
    <property type="entry name" value="LipidA_mod_glycosyltrf_83"/>
</dbReference>
<feature type="transmembrane region" description="Helical" evidence="19">
    <location>
        <begin position="123"/>
        <end position="153"/>
    </location>
</feature>
<evidence type="ECO:0000256" key="15">
    <source>
        <dbReference type="ARBA" id="ARBA00023098"/>
    </source>
</evidence>
<keyword evidence="15 19" id="KW-0443">Lipid metabolism</keyword>
<evidence type="ECO:0000256" key="19">
    <source>
        <dbReference type="HAMAP-Rule" id="MF_01165"/>
    </source>
</evidence>
<accession>A0A1S8YM92</accession>
<feature type="transmembrane region" description="Helical" evidence="19">
    <location>
        <begin position="81"/>
        <end position="102"/>
    </location>
</feature>